<evidence type="ECO:0000313" key="8">
    <source>
        <dbReference type="EMBL" id="WGO86497.1"/>
    </source>
</evidence>
<evidence type="ECO:0000256" key="3">
    <source>
        <dbReference type="ARBA" id="ARBA00047806"/>
    </source>
</evidence>
<dbReference type="EMBL" id="CP123735">
    <property type="protein sequence ID" value="WGO86497.1"/>
    <property type="molecule type" value="Genomic_DNA"/>
</dbReference>
<dbReference type="GO" id="GO:0008113">
    <property type="term" value="F:peptide-methionine (S)-S-oxide reductase activity"/>
    <property type="evidence" value="ECO:0007669"/>
    <property type="project" value="UniProtKB-UniRule"/>
</dbReference>
<dbReference type="SUPFAM" id="SSF55068">
    <property type="entry name" value="Peptide methionine sulfoxide reductase"/>
    <property type="match status" value="1"/>
</dbReference>
<dbReference type="InterPro" id="IPR036509">
    <property type="entry name" value="Met_Sox_Rdtase_MsrA_sf"/>
</dbReference>
<organism evidence="8 10">
    <name type="scientific">Lactobacillus kefiranofaciens</name>
    <dbReference type="NCBI Taxonomy" id="267818"/>
    <lineage>
        <taxon>Bacteria</taxon>
        <taxon>Bacillati</taxon>
        <taxon>Bacillota</taxon>
        <taxon>Bacilli</taxon>
        <taxon>Lactobacillales</taxon>
        <taxon>Lactobacillaceae</taxon>
        <taxon>Lactobacillus</taxon>
    </lineage>
</organism>
<dbReference type="Gene3D" id="3.30.1060.10">
    <property type="entry name" value="Peptide methionine sulphoxide reductase MsrA"/>
    <property type="match status" value="1"/>
</dbReference>
<reference evidence="8" key="2">
    <citation type="journal article" date="2022" name="Food Funct.">
        <title>Lactobacillus kefiranofaciens ZW18 from Kefir enhances the anti-tumor effect of anti-programmed cell death 1 (PD-1) immunotherapy by modulating the gut microbiota.</title>
        <authorList>
            <person name="Zhao J."/>
            <person name="Wang Y."/>
            <person name="Wang J."/>
            <person name="Lv M."/>
            <person name="Zhou C."/>
            <person name="Jia L."/>
            <person name="Geng W."/>
        </authorList>
    </citation>
    <scope>NUCLEOTIDE SEQUENCE</scope>
    <source>
        <strain evidence="8">ZW18</strain>
    </source>
</reference>
<dbReference type="Proteomes" id="UP001242513">
    <property type="component" value="Chromosome"/>
</dbReference>
<evidence type="ECO:0000256" key="1">
    <source>
        <dbReference type="ARBA" id="ARBA00005591"/>
    </source>
</evidence>
<comment type="function">
    <text evidence="5">Has an important function as a repair enzyme for proteins that have been inactivated by oxidation. Catalyzes the reversible oxidation-reduction of methionine sulfoxide in proteins to methionine.</text>
</comment>
<comment type="catalytic activity">
    <reaction evidence="4 5">
        <text>[thioredoxin]-disulfide + L-methionine + H2O = L-methionine (S)-S-oxide + [thioredoxin]-dithiol</text>
        <dbReference type="Rhea" id="RHEA:19993"/>
        <dbReference type="Rhea" id="RHEA-COMP:10698"/>
        <dbReference type="Rhea" id="RHEA-COMP:10700"/>
        <dbReference type="ChEBI" id="CHEBI:15377"/>
        <dbReference type="ChEBI" id="CHEBI:29950"/>
        <dbReference type="ChEBI" id="CHEBI:50058"/>
        <dbReference type="ChEBI" id="CHEBI:57844"/>
        <dbReference type="ChEBI" id="CHEBI:58772"/>
        <dbReference type="EC" id="1.8.4.11"/>
    </reaction>
</comment>
<proteinExistence type="inferred from homology"/>
<keyword evidence="2 5" id="KW-0560">Oxidoreductase</keyword>
<sequence>MTENNKQVKAIDTKAKAQYDTAIFAGGCFWCMVEPFDTVDGVEKVISGYTGGHVANPTYQEVCTGKTGHTEAVEIIYDPNKISYEKLLDYYWQVTDPTDAMGQFQDRGDNYRPVIFYNSEAQKKAAEKSKADLANSGRFDQPIVTKIEKAQPFYPAEEYHQEFYKKDPARYALEEAGGRTDFIKKHWKK</sequence>
<evidence type="ECO:0000313" key="9">
    <source>
        <dbReference type="Proteomes" id="UP000181860"/>
    </source>
</evidence>
<accession>A0AAX3UFQ2</accession>
<gene>
    <name evidence="5 8" type="primary">msrA</name>
    <name evidence="8" type="ORF">QEJ78_03280</name>
    <name evidence="7" type="ORF">SAMN02983011_00169</name>
</gene>
<dbReference type="PANTHER" id="PTHR43774">
    <property type="entry name" value="PEPTIDE METHIONINE SULFOXIDE REDUCTASE"/>
    <property type="match status" value="1"/>
</dbReference>
<evidence type="ECO:0000313" key="10">
    <source>
        <dbReference type="Proteomes" id="UP001242513"/>
    </source>
</evidence>
<dbReference type="PANTHER" id="PTHR43774:SF1">
    <property type="entry name" value="PEPTIDE METHIONINE SULFOXIDE REDUCTASE MSRA 2"/>
    <property type="match status" value="1"/>
</dbReference>
<comment type="similarity">
    <text evidence="1 5">Belongs to the MsrA Met sulfoxide reductase family.</text>
</comment>
<evidence type="ECO:0000259" key="6">
    <source>
        <dbReference type="Pfam" id="PF01625"/>
    </source>
</evidence>
<dbReference type="Proteomes" id="UP000181860">
    <property type="component" value="Unassembled WGS sequence"/>
</dbReference>
<dbReference type="NCBIfam" id="TIGR00401">
    <property type="entry name" value="msrA"/>
    <property type="match status" value="1"/>
</dbReference>
<feature type="active site" evidence="5">
    <location>
        <position position="28"/>
    </location>
</feature>
<reference evidence="7 9" key="1">
    <citation type="submission" date="2016-10" db="EMBL/GenBank/DDBJ databases">
        <authorList>
            <person name="Varghese N."/>
            <person name="Submissions S."/>
        </authorList>
    </citation>
    <scope>NUCLEOTIDE SEQUENCE [LARGE SCALE GENOMIC DNA]</scope>
    <source>
        <strain evidence="7 9">ATCC 43761</strain>
    </source>
</reference>
<dbReference type="HAMAP" id="MF_01401">
    <property type="entry name" value="MsrA"/>
    <property type="match status" value="1"/>
</dbReference>
<keyword evidence="9" id="KW-1185">Reference proteome</keyword>
<dbReference type="EMBL" id="FMXC01000001">
    <property type="protein sequence ID" value="SDA37758.1"/>
    <property type="molecule type" value="Genomic_DNA"/>
</dbReference>
<dbReference type="GeneID" id="72686785"/>
<dbReference type="Pfam" id="PF01625">
    <property type="entry name" value="PMSR"/>
    <property type="match status" value="1"/>
</dbReference>
<evidence type="ECO:0000256" key="5">
    <source>
        <dbReference type="HAMAP-Rule" id="MF_01401"/>
    </source>
</evidence>
<dbReference type="InterPro" id="IPR002569">
    <property type="entry name" value="Met_Sox_Rdtase_MsrA_dom"/>
</dbReference>
<dbReference type="AlphaFoldDB" id="A0AAX3UFQ2"/>
<name>A0AAX3UFQ2_9LACO</name>
<comment type="catalytic activity">
    <reaction evidence="3 5">
        <text>L-methionyl-[protein] + [thioredoxin]-disulfide + H2O = L-methionyl-(S)-S-oxide-[protein] + [thioredoxin]-dithiol</text>
        <dbReference type="Rhea" id="RHEA:14217"/>
        <dbReference type="Rhea" id="RHEA-COMP:10698"/>
        <dbReference type="Rhea" id="RHEA-COMP:10700"/>
        <dbReference type="Rhea" id="RHEA-COMP:12313"/>
        <dbReference type="Rhea" id="RHEA-COMP:12315"/>
        <dbReference type="ChEBI" id="CHEBI:15377"/>
        <dbReference type="ChEBI" id="CHEBI:16044"/>
        <dbReference type="ChEBI" id="CHEBI:29950"/>
        <dbReference type="ChEBI" id="CHEBI:44120"/>
        <dbReference type="ChEBI" id="CHEBI:50058"/>
        <dbReference type="EC" id="1.8.4.11"/>
    </reaction>
</comment>
<reference evidence="8" key="3">
    <citation type="submission" date="2023-04" db="EMBL/GenBank/DDBJ databases">
        <authorList>
            <person name="Wang Y."/>
        </authorList>
    </citation>
    <scope>NUCLEOTIDE SEQUENCE</scope>
    <source>
        <strain evidence="8">ZW18</strain>
    </source>
</reference>
<evidence type="ECO:0000256" key="4">
    <source>
        <dbReference type="ARBA" id="ARBA00048782"/>
    </source>
</evidence>
<evidence type="ECO:0000313" key="7">
    <source>
        <dbReference type="EMBL" id="SDA37758.1"/>
    </source>
</evidence>
<dbReference type="RefSeq" id="WP_041817213.1">
    <property type="nucleotide sequence ID" value="NZ_CP061341.1"/>
</dbReference>
<feature type="domain" description="Peptide methionine sulphoxide reductase MsrA" evidence="6">
    <location>
        <begin position="21"/>
        <end position="172"/>
    </location>
</feature>
<evidence type="ECO:0000256" key="2">
    <source>
        <dbReference type="ARBA" id="ARBA00023002"/>
    </source>
</evidence>
<dbReference type="EC" id="1.8.4.11" evidence="5"/>
<protein>
    <recommendedName>
        <fullName evidence="5">Peptide methionine sulfoxide reductase MsrA</fullName>
        <shortName evidence="5">Protein-methionine-S-oxide reductase</shortName>
        <ecNumber evidence="5">1.8.4.11</ecNumber>
    </recommendedName>
    <alternativeName>
        <fullName evidence="5">Peptide-methionine (S)-S-oxide reductase</fullName>
        <shortName evidence="5">Peptide Met(O) reductase</shortName>
    </alternativeName>
</protein>